<accession>A0A402ATJ4</accession>
<feature type="compositionally biased region" description="Basic and acidic residues" evidence="1">
    <location>
        <begin position="7"/>
        <end position="21"/>
    </location>
</feature>
<evidence type="ECO:0000256" key="1">
    <source>
        <dbReference type="SAM" id="MobiDB-lite"/>
    </source>
</evidence>
<dbReference type="Proteomes" id="UP000287188">
    <property type="component" value="Unassembled WGS sequence"/>
</dbReference>
<evidence type="ECO:0000313" key="3">
    <source>
        <dbReference type="Proteomes" id="UP000287188"/>
    </source>
</evidence>
<dbReference type="OrthoDB" id="166489at2"/>
<dbReference type="AlphaFoldDB" id="A0A402ATJ4"/>
<dbReference type="RefSeq" id="WP_126555137.1">
    <property type="nucleotide sequence ID" value="NZ_BIFS01000002.1"/>
</dbReference>
<feature type="region of interest" description="Disordered" evidence="1">
    <location>
        <begin position="1"/>
        <end position="21"/>
    </location>
</feature>
<name>A0A402ATJ4_9CHLR</name>
<dbReference type="EMBL" id="BIFS01000002">
    <property type="protein sequence ID" value="GCE22389.1"/>
    <property type="molecule type" value="Genomic_DNA"/>
</dbReference>
<protein>
    <submittedName>
        <fullName evidence="2">Uncharacterized protein</fullName>
    </submittedName>
</protein>
<proteinExistence type="predicted"/>
<evidence type="ECO:0000313" key="2">
    <source>
        <dbReference type="EMBL" id="GCE22389.1"/>
    </source>
</evidence>
<gene>
    <name evidence="2" type="ORF">KDK_61890</name>
</gene>
<sequence length="69" mass="8312">MSIFHLFHNDKQPAKEHKTEQHHLNLEADIREIRRSEGNLDIRKLHPEMTAQEAADYLQNLITNHMRHY</sequence>
<reference evidence="3" key="1">
    <citation type="submission" date="2018-12" db="EMBL/GenBank/DDBJ databases">
        <title>Tengunoibacter tsumagoiensis gen. nov., sp. nov., Dictyobacter kobayashii sp. nov., D. alpinus sp. nov., and D. joshuensis sp. nov. and description of Dictyobacteraceae fam. nov. within the order Ktedonobacterales isolated from Tengu-no-mugimeshi.</title>
        <authorList>
            <person name="Wang C.M."/>
            <person name="Zheng Y."/>
            <person name="Sakai Y."/>
            <person name="Toyoda A."/>
            <person name="Minakuchi Y."/>
            <person name="Abe K."/>
            <person name="Yokota A."/>
            <person name="Yabe S."/>
        </authorList>
    </citation>
    <scope>NUCLEOTIDE SEQUENCE [LARGE SCALE GENOMIC DNA]</scope>
    <source>
        <strain evidence="3">Uno11</strain>
    </source>
</reference>
<comment type="caution">
    <text evidence="2">The sequence shown here is derived from an EMBL/GenBank/DDBJ whole genome shotgun (WGS) entry which is preliminary data.</text>
</comment>
<keyword evidence="3" id="KW-1185">Reference proteome</keyword>
<organism evidence="2 3">
    <name type="scientific">Dictyobacter kobayashii</name>
    <dbReference type="NCBI Taxonomy" id="2014872"/>
    <lineage>
        <taxon>Bacteria</taxon>
        <taxon>Bacillati</taxon>
        <taxon>Chloroflexota</taxon>
        <taxon>Ktedonobacteria</taxon>
        <taxon>Ktedonobacterales</taxon>
        <taxon>Dictyobacteraceae</taxon>
        <taxon>Dictyobacter</taxon>
    </lineage>
</organism>